<comment type="similarity">
    <text evidence="1">Belongs to the CFAP298 family.</text>
</comment>
<dbReference type="PANTHER" id="PTHR13238">
    <property type="entry name" value="PROTEIN C21ORF59"/>
    <property type="match status" value="1"/>
</dbReference>
<dbReference type="GO" id="GO:0003352">
    <property type="term" value="P:regulation of cilium movement"/>
    <property type="evidence" value="ECO:0007669"/>
    <property type="project" value="InterPro"/>
</dbReference>
<accession>A0A6G0R7V9</accession>
<comment type="caution">
    <text evidence="3">The sequence shown here is derived from an EMBL/GenBank/DDBJ whole genome shotgun (WGS) entry which is preliminary data.</text>
</comment>
<evidence type="ECO:0000313" key="2">
    <source>
        <dbReference type="EMBL" id="KAE9321913.1"/>
    </source>
</evidence>
<dbReference type="InterPro" id="IPR021298">
    <property type="entry name" value="CFAP298"/>
</dbReference>
<evidence type="ECO:0000313" key="4">
    <source>
        <dbReference type="Proteomes" id="UP000486351"/>
    </source>
</evidence>
<sequence length="102" mass="11440">MLDAESMEEALADSSAVLEGLLEDTAELWWAGKQFFRDQHVCDLAGKIEKSTPIVKLQKKGGGAPICEPGGSDDERKAMMTFYFKQQELQLNYIIQILVNIF</sequence>
<evidence type="ECO:0000256" key="1">
    <source>
        <dbReference type="ARBA" id="ARBA00009619"/>
    </source>
</evidence>
<gene>
    <name evidence="3" type="ORF">PF008_g17705</name>
    <name evidence="2" type="ORF">PF008_g17711</name>
</gene>
<dbReference type="Pfam" id="PF11069">
    <property type="entry name" value="CFAP298"/>
    <property type="match status" value="1"/>
</dbReference>
<evidence type="ECO:0000313" key="3">
    <source>
        <dbReference type="EMBL" id="KAE9321915.1"/>
    </source>
</evidence>
<dbReference type="PANTHER" id="PTHR13238:SF0">
    <property type="entry name" value="CILIA- AND FLAGELLA-ASSOCIATED PROTEIN 298"/>
    <property type="match status" value="1"/>
</dbReference>
<dbReference type="EMBL" id="QXFY01001296">
    <property type="protein sequence ID" value="KAE9321915.1"/>
    <property type="molecule type" value="Genomic_DNA"/>
</dbReference>
<proteinExistence type="inferred from homology"/>
<reference evidence="3 4" key="1">
    <citation type="submission" date="2018-09" db="EMBL/GenBank/DDBJ databases">
        <title>Genomic investigation of the strawberry pathogen Phytophthora fragariae indicates pathogenicity is determined by transcriptional variation in three key races.</title>
        <authorList>
            <person name="Adams T.M."/>
            <person name="Armitage A.D."/>
            <person name="Sobczyk M.K."/>
            <person name="Bates H.J."/>
            <person name="Dunwell J.M."/>
            <person name="Nellist C.F."/>
            <person name="Harrison R.J."/>
        </authorList>
    </citation>
    <scope>NUCLEOTIDE SEQUENCE [LARGE SCALE GENOMIC DNA]</scope>
    <source>
        <strain evidence="3 4">NOV-77</strain>
    </source>
</reference>
<protein>
    <submittedName>
        <fullName evidence="3">Uncharacterized protein</fullName>
    </submittedName>
</protein>
<dbReference type="Proteomes" id="UP000486351">
    <property type="component" value="Unassembled WGS sequence"/>
</dbReference>
<dbReference type="AlphaFoldDB" id="A0A6G0R7V9"/>
<dbReference type="EMBL" id="QXFY01001296">
    <property type="protein sequence ID" value="KAE9321913.1"/>
    <property type="molecule type" value="Genomic_DNA"/>
</dbReference>
<name>A0A6G0R7V9_9STRA</name>
<organism evidence="3 4">
    <name type="scientific">Phytophthora fragariae</name>
    <dbReference type="NCBI Taxonomy" id="53985"/>
    <lineage>
        <taxon>Eukaryota</taxon>
        <taxon>Sar</taxon>
        <taxon>Stramenopiles</taxon>
        <taxon>Oomycota</taxon>
        <taxon>Peronosporomycetes</taxon>
        <taxon>Peronosporales</taxon>
        <taxon>Peronosporaceae</taxon>
        <taxon>Phytophthora</taxon>
    </lineage>
</organism>